<dbReference type="GO" id="GO:0006749">
    <property type="term" value="P:glutathione metabolic process"/>
    <property type="evidence" value="ECO:0007669"/>
    <property type="project" value="TreeGrafter"/>
</dbReference>
<organism evidence="3 4">
    <name type="scientific">Jannaschia faecimaris</name>
    <dbReference type="NCBI Taxonomy" id="1244108"/>
    <lineage>
        <taxon>Bacteria</taxon>
        <taxon>Pseudomonadati</taxon>
        <taxon>Pseudomonadota</taxon>
        <taxon>Alphaproteobacteria</taxon>
        <taxon>Rhodobacterales</taxon>
        <taxon>Roseobacteraceae</taxon>
        <taxon>Jannaschia</taxon>
    </lineage>
</organism>
<dbReference type="RefSeq" id="WP_092647224.1">
    <property type="nucleotide sequence ID" value="NZ_FNPX01000015.1"/>
</dbReference>
<proteinExistence type="predicted"/>
<evidence type="ECO:0000259" key="2">
    <source>
        <dbReference type="Pfam" id="PF02538"/>
    </source>
</evidence>
<dbReference type="OrthoDB" id="9761586at2"/>
<reference evidence="4" key="1">
    <citation type="submission" date="2016-10" db="EMBL/GenBank/DDBJ databases">
        <authorList>
            <person name="Varghese N."/>
            <person name="Submissions S."/>
        </authorList>
    </citation>
    <scope>NUCLEOTIDE SEQUENCE [LARGE SCALE GENOMIC DNA]</scope>
    <source>
        <strain evidence="4">DSM 100420</strain>
    </source>
</reference>
<name>A0A1H3T6X1_9RHOB</name>
<evidence type="ECO:0000313" key="3">
    <source>
        <dbReference type="EMBL" id="SDZ46002.1"/>
    </source>
</evidence>
<evidence type="ECO:0000256" key="1">
    <source>
        <dbReference type="SAM" id="MobiDB-lite"/>
    </source>
</evidence>
<dbReference type="EMBL" id="FNPX01000015">
    <property type="protein sequence ID" value="SDZ46002.1"/>
    <property type="molecule type" value="Genomic_DNA"/>
</dbReference>
<protein>
    <submittedName>
        <fullName evidence="3">N-methylhydantoinase B</fullName>
    </submittedName>
</protein>
<keyword evidence="4" id="KW-1185">Reference proteome</keyword>
<dbReference type="InterPro" id="IPR003692">
    <property type="entry name" value="Hydantoinase_B"/>
</dbReference>
<gene>
    <name evidence="3" type="ORF">SAMN05444004_11557</name>
</gene>
<dbReference type="AlphaFoldDB" id="A0A1H3T6X1"/>
<dbReference type="Pfam" id="PF02538">
    <property type="entry name" value="Hydantoinase_B"/>
    <property type="match status" value="1"/>
</dbReference>
<evidence type="ECO:0000313" key="4">
    <source>
        <dbReference type="Proteomes" id="UP000198914"/>
    </source>
</evidence>
<dbReference type="Proteomes" id="UP000198914">
    <property type="component" value="Unassembled WGS sequence"/>
</dbReference>
<dbReference type="PANTHER" id="PTHR11365:SF23">
    <property type="entry name" value="HYPOTHETICAL 5-OXOPROLINASE (EUROFUNG)-RELATED"/>
    <property type="match status" value="1"/>
</dbReference>
<dbReference type="STRING" id="1244108.SAMN05444004_11557"/>
<dbReference type="GO" id="GO:0005829">
    <property type="term" value="C:cytosol"/>
    <property type="evidence" value="ECO:0007669"/>
    <property type="project" value="TreeGrafter"/>
</dbReference>
<dbReference type="InterPro" id="IPR045079">
    <property type="entry name" value="Oxoprolinase-like"/>
</dbReference>
<dbReference type="PANTHER" id="PTHR11365">
    <property type="entry name" value="5-OXOPROLINASE RELATED"/>
    <property type="match status" value="1"/>
</dbReference>
<sequence>MTQDRSQVAYQVMWNRLISVVEEQAQALVRTAFSTSVREAGDLSAGVYDTQGRMLAQAVTGTPGHVNAMADAVPHFIRRIGRDNIHAGDVYITNDPWEGTGHLHDITMVTPTFHRGALVGFFACTAHVVDIGGRGFGADGASVYEEGLYLPIMKFVDQGTVDQTLTRIIRGNVREPDQLIGDIYALVTCNEIGQRRLIEMMEEFALTDLDGIANFILDNSRRATLERIAALPRASATGEMTVDGFATPITLKVRVTVEEDRIVTDFDGTSGLDPKGINCPMVYTKAYACYALKIAVAPDIPNNAASLAPFEVTAPQNTIVNALHPAPVALRHIVGHFVPDVVFDAFDKIVPGLVPAEGAGCLCNFQVSLRPRTDIPAPASARRAEVLTFNSGGSGARPDHDGLNATAFPSGVMTMPIEATEHAGPVIIWRKELRSGSGGAGRMRGGLGQHMEVGAMPGHEFDLSAMFDRGQHPARGRRGGDDGAPTTIAQDDGTPMRVKGKQFVPHGRKVVMAFPGGGGYGLPSERGLASVKRDLARGYIDAQTAQKVYGLTPEDTDEVMRAIARGEEP</sequence>
<dbReference type="GO" id="GO:0017168">
    <property type="term" value="F:5-oxoprolinase (ATP-hydrolyzing) activity"/>
    <property type="evidence" value="ECO:0007669"/>
    <property type="project" value="TreeGrafter"/>
</dbReference>
<feature type="domain" description="Hydantoinase B/oxoprolinase" evidence="2">
    <location>
        <begin position="7"/>
        <end position="523"/>
    </location>
</feature>
<feature type="region of interest" description="Disordered" evidence="1">
    <location>
        <begin position="471"/>
        <end position="498"/>
    </location>
</feature>
<accession>A0A1H3T6X1</accession>